<keyword evidence="4" id="KW-1185">Reference proteome</keyword>
<evidence type="ECO:0000313" key="3">
    <source>
        <dbReference type="EMBL" id="MFI0796239.1"/>
    </source>
</evidence>
<organism evidence="3 4">
    <name type="scientific">Micromonospora rubida</name>
    <dbReference type="NCBI Taxonomy" id="2697657"/>
    <lineage>
        <taxon>Bacteria</taxon>
        <taxon>Bacillati</taxon>
        <taxon>Actinomycetota</taxon>
        <taxon>Actinomycetes</taxon>
        <taxon>Micromonosporales</taxon>
        <taxon>Micromonosporaceae</taxon>
        <taxon>Micromonospora</taxon>
    </lineage>
</organism>
<dbReference type="Gene3D" id="3.40.50.1000">
    <property type="entry name" value="HAD superfamily/HAD-like"/>
    <property type="match status" value="1"/>
</dbReference>
<name>A0ABW7STR2_9ACTN</name>
<feature type="domain" description="Polynucleotide kinase PNKP phosphatase" evidence="2">
    <location>
        <begin position="176"/>
        <end position="311"/>
    </location>
</feature>
<dbReference type="Gene3D" id="3.40.50.300">
    <property type="entry name" value="P-loop containing nucleotide triphosphate hydrolases"/>
    <property type="match status" value="1"/>
</dbReference>
<dbReference type="InterPro" id="IPR036412">
    <property type="entry name" value="HAD-like_sf"/>
</dbReference>
<dbReference type="Proteomes" id="UP001611075">
    <property type="component" value="Unassembled WGS sequence"/>
</dbReference>
<dbReference type="InterPro" id="IPR056782">
    <property type="entry name" value="HAD_PNKP"/>
</dbReference>
<dbReference type="EMBL" id="JBIRPU010000025">
    <property type="protein sequence ID" value="MFI0796239.1"/>
    <property type="molecule type" value="Genomic_DNA"/>
</dbReference>
<dbReference type="SUPFAM" id="SSF52540">
    <property type="entry name" value="P-loop containing nucleoside triphosphate hydrolases"/>
    <property type="match status" value="1"/>
</dbReference>
<proteinExistence type="predicted"/>
<dbReference type="Pfam" id="PF25109">
    <property type="entry name" value="HAD_PNKP"/>
    <property type="match status" value="1"/>
</dbReference>
<dbReference type="Pfam" id="PF13671">
    <property type="entry name" value="AAA_33"/>
    <property type="match status" value="1"/>
</dbReference>
<dbReference type="InterPro" id="IPR023214">
    <property type="entry name" value="HAD_sf"/>
</dbReference>
<sequence length="311" mass="34376">MSGSPQEQPGTGRPPRLVATRGLPASGKTTFARTLQPSVVRVNRDDLRRMLHGERLFTQWAEAQVTRAQRAQVEALLRGRVSVCVDDTNLRARTLRDWARLAADCGAGFEVHDFTDVPLDECLRRDAARPADDRVGEAAIRRLHDRFLANRPLPLPVPEVAPGAPAHRGGATAEPPEIVLVDIDGTVALHVSRSPYDMTRVAEDVPNEAVIAAVRAMHAAGYGVVFCSGRDAGARADTVAWLARHVRVPYLALHLRAIGDTRQDSVVKREIYEREVEGRYRVVGVFDDRMQVVRMWRSLGLTVFQVAEGDF</sequence>
<evidence type="ECO:0000259" key="2">
    <source>
        <dbReference type="Pfam" id="PF25109"/>
    </source>
</evidence>
<comment type="caution">
    <text evidence="3">The sequence shown here is derived from an EMBL/GenBank/DDBJ whole genome shotgun (WGS) entry which is preliminary data.</text>
</comment>
<dbReference type="RefSeq" id="WP_396684171.1">
    <property type="nucleotide sequence ID" value="NZ_JBIRPU010000025.1"/>
</dbReference>
<dbReference type="SUPFAM" id="SSF56784">
    <property type="entry name" value="HAD-like"/>
    <property type="match status" value="1"/>
</dbReference>
<protein>
    <submittedName>
        <fullName evidence="3">AAA family ATPase</fullName>
    </submittedName>
</protein>
<evidence type="ECO:0000313" key="4">
    <source>
        <dbReference type="Proteomes" id="UP001611075"/>
    </source>
</evidence>
<gene>
    <name evidence="3" type="ORF">ACH4OY_26675</name>
</gene>
<feature type="region of interest" description="Disordered" evidence="1">
    <location>
        <begin position="1"/>
        <end position="25"/>
    </location>
</feature>
<reference evidence="3 4" key="1">
    <citation type="submission" date="2024-10" db="EMBL/GenBank/DDBJ databases">
        <title>The Natural Products Discovery Center: Release of the First 8490 Sequenced Strains for Exploring Actinobacteria Biosynthetic Diversity.</title>
        <authorList>
            <person name="Kalkreuter E."/>
            <person name="Kautsar S.A."/>
            <person name="Yang D."/>
            <person name="Bader C.D."/>
            <person name="Teijaro C.N."/>
            <person name="Fluegel L."/>
            <person name="Davis C.M."/>
            <person name="Simpson J.R."/>
            <person name="Lauterbach L."/>
            <person name="Steele A.D."/>
            <person name="Gui C."/>
            <person name="Meng S."/>
            <person name="Li G."/>
            <person name="Viehrig K."/>
            <person name="Ye F."/>
            <person name="Su P."/>
            <person name="Kiefer A.F."/>
            <person name="Nichols A."/>
            <person name="Cepeda A.J."/>
            <person name="Yan W."/>
            <person name="Fan B."/>
            <person name="Jiang Y."/>
            <person name="Adhikari A."/>
            <person name="Zheng C.-J."/>
            <person name="Schuster L."/>
            <person name="Cowan T.M."/>
            <person name="Smanski M.J."/>
            <person name="Chevrette M.G."/>
            <person name="De Carvalho L.P.S."/>
            <person name="Shen B."/>
        </authorList>
    </citation>
    <scope>NUCLEOTIDE SEQUENCE [LARGE SCALE GENOMIC DNA]</scope>
    <source>
        <strain evidence="3 4">NPDC021253</strain>
    </source>
</reference>
<dbReference type="InterPro" id="IPR027417">
    <property type="entry name" value="P-loop_NTPase"/>
</dbReference>
<evidence type="ECO:0000256" key="1">
    <source>
        <dbReference type="SAM" id="MobiDB-lite"/>
    </source>
</evidence>
<accession>A0ABW7STR2</accession>